<feature type="region of interest" description="Disordered" evidence="2">
    <location>
        <begin position="95"/>
        <end position="128"/>
    </location>
</feature>
<name>A0A2H0RA02_UNCKA</name>
<dbReference type="GO" id="GO:0003677">
    <property type="term" value="F:DNA binding"/>
    <property type="evidence" value="ECO:0007669"/>
    <property type="project" value="UniProtKB-KW"/>
</dbReference>
<keyword evidence="1" id="KW-0238">DNA-binding</keyword>
<dbReference type="PANTHER" id="PTHR46797">
    <property type="entry name" value="HTH-TYPE TRANSCRIPTIONAL REGULATOR"/>
    <property type="match status" value="1"/>
</dbReference>
<dbReference type="PANTHER" id="PTHR46797:SF1">
    <property type="entry name" value="METHYLPHOSPHONATE SYNTHASE"/>
    <property type="match status" value="1"/>
</dbReference>
<evidence type="ECO:0000259" key="3">
    <source>
        <dbReference type="PROSITE" id="PS50943"/>
    </source>
</evidence>
<sequence length="128" mass="14761">MNISKKIQDLRQKSNLTQEELAAKVGLSRVTITSIEQGKRKVAVEELSKFCEALGCTYTDFFSSSQQDKATSARGSKKNLLELYGEYKEKYQGKVLPKTQEENPLDDYLRDVNPYYYPSTNNEIRYEQ</sequence>
<dbReference type="SMART" id="SM00530">
    <property type="entry name" value="HTH_XRE"/>
    <property type="match status" value="1"/>
</dbReference>
<comment type="caution">
    <text evidence="4">The sequence shown here is derived from an EMBL/GenBank/DDBJ whole genome shotgun (WGS) entry which is preliminary data.</text>
</comment>
<dbReference type="AlphaFoldDB" id="A0A2H0RA02"/>
<organism evidence="4 5">
    <name type="scientific">candidate division WWE3 bacterium CG10_big_fil_rev_8_21_14_0_10_32_10</name>
    <dbReference type="NCBI Taxonomy" id="1975090"/>
    <lineage>
        <taxon>Bacteria</taxon>
        <taxon>Katanobacteria</taxon>
    </lineage>
</organism>
<dbReference type="Pfam" id="PF01381">
    <property type="entry name" value="HTH_3"/>
    <property type="match status" value="1"/>
</dbReference>
<dbReference type="GO" id="GO:0003700">
    <property type="term" value="F:DNA-binding transcription factor activity"/>
    <property type="evidence" value="ECO:0007669"/>
    <property type="project" value="TreeGrafter"/>
</dbReference>
<dbReference type="GO" id="GO:0005829">
    <property type="term" value="C:cytosol"/>
    <property type="evidence" value="ECO:0007669"/>
    <property type="project" value="TreeGrafter"/>
</dbReference>
<dbReference type="Gene3D" id="1.10.260.40">
    <property type="entry name" value="lambda repressor-like DNA-binding domains"/>
    <property type="match status" value="1"/>
</dbReference>
<feature type="domain" description="HTH cro/C1-type" evidence="3">
    <location>
        <begin position="7"/>
        <end position="61"/>
    </location>
</feature>
<proteinExistence type="predicted"/>
<feature type="compositionally biased region" description="Polar residues" evidence="2">
    <location>
        <begin position="118"/>
        <end position="128"/>
    </location>
</feature>
<dbReference type="PROSITE" id="PS50943">
    <property type="entry name" value="HTH_CROC1"/>
    <property type="match status" value="1"/>
</dbReference>
<dbReference type="SUPFAM" id="SSF47413">
    <property type="entry name" value="lambda repressor-like DNA-binding domains"/>
    <property type="match status" value="1"/>
</dbReference>
<evidence type="ECO:0000256" key="1">
    <source>
        <dbReference type="ARBA" id="ARBA00023125"/>
    </source>
</evidence>
<evidence type="ECO:0000313" key="5">
    <source>
        <dbReference type="Proteomes" id="UP000230214"/>
    </source>
</evidence>
<dbReference type="InterPro" id="IPR050807">
    <property type="entry name" value="TransReg_Diox_bact_type"/>
</dbReference>
<dbReference type="EMBL" id="PCXU01000027">
    <property type="protein sequence ID" value="PIR43343.1"/>
    <property type="molecule type" value="Genomic_DNA"/>
</dbReference>
<gene>
    <name evidence="4" type="ORF">COV24_03185</name>
</gene>
<reference evidence="4 5" key="1">
    <citation type="submission" date="2017-09" db="EMBL/GenBank/DDBJ databases">
        <title>Depth-based differentiation of microbial function through sediment-hosted aquifers and enrichment of novel symbionts in the deep terrestrial subsurface.</title>
        <authorList>
            <person name="Probst A.J."/>
            <person name="Ladd B."/>
            <person name="Jarett J.K."/>
            <person name="Geller-Mcgrath D.E."/>
            <person name="Sieber C.M."/>
            <person name="Emerson J.B."/>
            <person name="Anantharaman K."/>
            <person name="Thomas B.C."/>
            <person name="Malmstrom R."/>
            <person name="Stieglmeier M."/>
            <person name="Klingl A."/>
            <person name="Woyke T."/>
            <person name="Ryan C.M."/>
            <person name="Banfield J.F."/>
        </authorList>
    </citation>
    <scope>NUCLEOTIDE SEQUENCE [LARGE SCALE GENOMIC DNA]</scope>
    <source>
        <strain evidence="4">CG10_big_fil_rev_8_21_14_0_10_32_10</strain>
    </source>
</reference>
<accession>A0A2H0RA02</accession>
<evidence type="ECO:0000256" key="2">
    <source>
        <dbReference type="SAM" id="MobiDB-lite"/>
    </source>
</evidence>
<dbReference type="CDD" id="cd00093">
    <property type="entry name" value="HTH_XRE"/>
    <property type="match status" value="1"/>
</dbReference>
<protein>
    <recommendedName>
        <fullName evidence="3">HTH cro/C1-type domain-containing protein</fullName>
    </recommendedName>
</protein>
<dbReference type="InterPro" id="IPR001387">
    <property type="entry name" value="Cro/C1-type_HTH"/>
</dbReference>
<dbReference type="Proteomes" id="UP000230214">
    <property type="component" value="Unassembled WGS sequence"/>
</dbReference>
<dbReference type="InterPro" id="IPR010982">
    <property type="entry name" value="Lambda_DNA-bd_dom_sf"/>
</dbReference>
<evidence type="ECO:0000313" key="4">
    <source>
        <dbReference type="EMBL" id="PIR43343.1"/>
    </source>
</evidence>